<evidence type="ECO:0000313" key="4">
    <source>
        <dbReference type="EMBL" id="EEQ97606.1"/>
    </source>
</evidence>
<name>C5M028_PERM5</name>
<dbReference type="GO" id="GO:0031932">
    <property type="term" value="C:TORC2 complex"/>
    <property type="evidence" value="ECO:0007669"/>
    <property type="project" value="InterPro"/>
</dbReference>
<feature type="compositionally biased region" description="Acidic residues" evidence="1">
    <location>
        <begin position="1004"/>
        <end position="1017"/>
    </location>
</feature>
<dbReference type="InParanoid" id="C5M028"/>
<dbReference type="InterPro" id="IPR029451">
    <property type="entry name" value="RICTOR_M"/>
</dbReference>
<dbReference type="Proteomes" id="UP000007800">
    <property type="component" value="Unassembled WGS sequence"/>
</dbReference>
<dbReference type="OrthoDB" id="432235at2759"/>
<dbReference type="InterPro" id="IPR028268">
    <property type="entry name" value="Pianissimo_fam"/>
</dbReference>
<feature type="region of interest" description="Disordered" evidence="1">
    <location>
        <begin position="996"/>
        <end position="1073"/>
    </location>
</feature>
<proteinExistence type="predicted"/>
<evidence type="ECO:0000313" key="5">
    <source>
        <dbReference type="Proteomes" id="UP000007800"/>
    </source>
</evidence>
<keyword evidence="5" id="KW-1185">Reference proteome</keyword>
<feature type="region of interest" description="Disordered" evidence="1">
    <location>
        <begin position="214"/>
        <end position="249"/>
    </location>
</feature>
<dbReference type="SMART" id="SM01307">
    <property type="entry name" value="RICTOR_M"/>
    <property type="match status" value="1"/>
</dbReference>
<dbReference type="InterPro" id="IPR029452">
    <property type="entry name" value="RICTOR_V"/>
</dbReference>
<dbReference type="SMART" id="SM01310">
    <property type="entry name" value="RICTOR_V"/>
    <property type="match status" value="1"/>
</dbReference>
<organism evidence="5">
    <name type="scientific">Perkinsus marinus (strain ATCC 50983 / TXsc)</name>
    <dbReference type="NCBI Taxonomy" id="423536"/>
    <lineage>
        <taxon>Eukaryota</taxon>
        <taxon>Sar</taxon>
        <taxon>Alveolata</taxon>
        <taxon>Perkinsozoa</taxon>
        <taxon>Perkinsea</taxon>
        <taxon>Perkinsida</taxon>
        <taxon>Perkinsidae</taxon>
        <taxon>Perkinsus</taxon>
    </lineage>
</organism>
<feature type="compositionally biased region" description="Low complexity" evidence="1">
    <location>
        <begin position="1145"/>
        <end position="1154"/>
    </location>
</feature>
<accession>C5M028</accession>
<dbReference type="GO" id="GO:0038203">
    <property type="term" value="P:TORC2 signaling"/>
    <property type="evidence" value="ECO:0007669"/>
    <property type="project" value="TreeGrafter"/>
</dbReference>
<feature type="compositionally biased region" description="Basic and acidic residues" evidence="1">
    <location>
        <begin position="1155"/>
        <end position="1164"/>
    </location>
</feature>
<feature type="compositionally biased region" description="Low complexity" evidence="1">
    <location>
        <begin position="1018"/>
        <end position="1031"/>
    </location>
</feature>
<evidence type="ECO:0000256" key="1">
    <source>
        <dbReference type="SAM" id="MobiDB-lite"/>
    </source>
</evidence>
<feature type="compositionally biased region" description="Polar residues" evidence="1">
    <location>
        <begin position="216"/>
        <end position="229"/>
    </location>
</feature>
<evidence type="ECO:0000259" key="2">
    <source>
        <dbReference type="SMART" id="SM01307"/>
    </source>
</evidence>
<dbReference type="AlphaFoldDB" id="C5M028"/>
<evidence type="ECO:0000259" key="3">
    <source>
        <dbReference type="SMART" id="SM01310"/>
    </source>
</evidence>
<dbReference type="PANTHER" id="PTHR13298:SF11">
    <property type="entry name" value="RAPAMYCIN-INSENSITIVE COMPANION OF MTOR"/>
    <property type="match status" value="1"/>
</dbReference>
<gene>
    <name evidence="4" type="ORF">Pmar_PMAR007455</name>
</gene>
<feature type="region of interest" description="Disordered" evidence="1">
    <location>
        <begin position="175"/>
        <end position="197"/>
    </location>
</feature>
<dbReference type="OMA" id="MATHCKH"/>
<sequence length="1280" mass="141869">MFETDFLKRLLRFFSPIKHHQYRHHRRTRSSWSAFTTRTLADLVELDNESATSSMNEGPASQGPAANPVFGSQPWNGQCLALARLANTLLALVVSHKEAREKYLGVPGETADTPTVVVVDGQQRSQQHHHHQSHTFTADLAKMLSESITGAERDIRSDRKLSSWMDITGRRARERGLSGLSEETSRSSPQPEPYTTANVFTSLSSKSAAAAASITPDGTSGAQSATSSPGGARIERVGSWGQPVADGPPLVRADPAVQSGLKWAAKDAADSLTRPADEGGIVEQFRRLSREYGAMIGVLSSTREGVALLQKYDIYRLIYRMVLISSLDPFTASVLSCLSLGVARRNRKAMEAAMTNGSAYLQCFVVSLLTSLTHIDTTRSFESDATALTNSDVQYIVDPEGGTSRCSKRMASPYDNTVWWDDDMPNNNSTAGAAVGARKATAFPSRMSGMEFGKWHPVGMPSQPRRKVAPSFDCRRDIPGSEDALHNRTRAVTVDSGGEDGEPMPSTVSRINPGEVDFMRWVTSILVKHLELDIAGSQAMAQTALASMGYVALYYNTDHVVLDEMVKYGGSLSDLDCPVRLCLLSNEEMCEKHILDGWLETEWQRWVDEEMKRYVDVLDLLWTERVKHAIVGFYGEALEDKDRAEKLGIAGSKSDEFPPPSQPQRRDPAFVLPNPSYLKPTVNYKYQSLQYPWLLRLPWYISVKFNNESFSVGGLVSRRISVKILKQLKAYSVLSHNILEAGPLAHLVVAAPVPLEVDEDSQKTNFQVALCIGSQYCSVYGGGLVSDPEWCTIPIADMRRDALAIDGEEEAICGKYHRWQCPKSGVIVTFILGDDGKIRVRSVSFPIRFEPSSSTPISIIPPLHICRPLASTTVGIKWLRQNKLPWLVDAREYLERCFAGDPGYSDGESQTQCRVYMWTFANIGAGGELGVELLLDIGALETLVKMATHCKHLCLRGSAIYALSLLCSVPSAQQPLLSLGWDPVVHGPIDIDKFLQQVDKEDEKPVDEEMSSTEEYSDLSSSSASSSTDLSVVEVEDPNRGTSPLFQSLDGEDELQTRVSPRSMRRAGSENMLNHYQNPYVDYDADAPETMSASSEDDAEAASLERLLAANPFSALSPSVYNGKGNDDLSYAARKTGQDNADQNSSSSSSSSDSDLAKMEREDSSQVGPLPSFKKQATRRRRMTAIPRRAFYKEYTPEHAEVLRHLTALCNTVAYKESHKFLIRKKHSEPHLFQSVGLWLRIHKRMLKLHFPLATRRVIDNLFDYVFLDFDALDYLDNLR</sequence>
<dbReference type="PANTHER" id="PTHR13298">
    <property type="entry name" value="CYTOSOLIC REGULATOR PIANISSIMO"/>
    <property type="match status" value="1"/>
</dbReference>
<dbReference type="GeneID" id="9036808"/>
<evidence type="ECO:0008006" key="6">
    <source>
        <dbReference type="Google" id="ProtNLM"/>
    </source>
</evidence>
<feature type="domain" description="Rapamycin-insensitive companion of mTOR middle" evidence="2">
    <location>
        <begin position="1"/>
        <end position="375"/>
    </location>
</feature>
<dbReference type="Pfam" id="PF14666">
    <property type="entry name" value="RICTOR_M"/>
    <property type="match status" value="1"/>
</dbReference>
<protein>
    <recommendedName>
        <fullName evidence="6">Rapamycin-insensitive companion of mTOR domain-containing protein</fullName>
    </recommendedName>
</protein>
<feature type="compositionally biased region" description="Polar residues" evidence="1">
    <location>
        <begin position="186"/>
        <end position="197"/>
    </location>
</feature>
<feature type="domain" description="Rapamycin-insensitive companion of mTOR" evidence="3">
    <location>
        <begin position="910"/>
        <end position="983"/>
    </location>
</feature>
<dbReference type="Pfam" id="PF14668">
    <property type="entry name" value="RICTOR_V"/>
    <property type="match status" value="1"/>
</dbReference>
<feature type="region of interest" description="Disordered" evidence="1">
    <location>
        <begin position="1127"/>
        <end position="1181"/>
    </location>
</feature>
<dbReference type="RefSeq" id="XP_002764889.1">
    <property type="nucleotide sequence ID" value="XM_002764843.1"/>
</dbReference>
<reference evidence="4 5" key="1">
    <citation type="submission" date="2008-07" db="EMBL/GenBank/DDBJ databases">
        <authorList>
            <person name="El-Sayed N."/>
            <person name="Caler E."/>
            <person name="Inman J."/>
            <person name="Amedeo P."/>
            <person name="Hass B."/>
            <person name="Wortman J."/>
        </authorList>
    </citation>
    <scope>NUCLEOTIDE SEQUENCE [LARGE SCALE GENOMIC DNA]</scope>
    <source>
        <strain evidence="5">ATCC 50983 / TXsc</strain>
    </source>
</reference>
<dbReference type="EMBL" id="GG687015">
    <property type="protein sequence ID" value="EEQ97606.1"/>
    <property type="molecule type" value="Genomic_DNA"/>
</dbReference>